<dbReference type="InterPro" id="IPR038607">
    <property type="entry name" value="PhoD-like_sf"/>
</dbReference>
<dbReference type="SUPFAM" id="SSF56300">
    <property type="entry name" value="Metallo-dependent phosphatases"/>
    <property type="match status" value="1"/>
</dbReference>
<dbReference type="Pfam" id="PF09423">
    <property type="entry name" value="PhoD"/>
    <property type="match status" value="1"/>
</dbReference>
<dbReference type="InterPro" id="IPR029052">
    <property type="entry name" value="Metallo-depent_PP-like"/>
</dbReference>
<dbReference type="AlphaFoldDB" id="A0A3A3EN19"/>
<feature type="chain" id="PRO_5017197329" evidence="1">
    <location>
        <begin position="26"/>
        <end position="353"/>
    </location>
</feature>
<evidence type="ECO:0000256" key="1">
    <source>
        <dbReference type="SAM" id="SignalP"/>
    </source>
</evidence>
<proteinExistence type="predicted"/>
<organism evidence="3 4">
    <name type="scientific">Pseudoalteromonas gelatinilytica</name>
    <dbReference type="NCBI Taxonomy" id="1703256"/>
    <lineage>
        <taxon>Bacteria</taxon>
        <taxon>Pseudomonadati</taxon>
        <taxon>Pseudomonadota</taxon>
        <taxon>Gammaproteobacteria</taxon>
        <taxon>Alteromonadales</taxon>
        <taxon>Pseudoalteromonadaceae</taxon>
        <taxon>Pseudoalteromonas</taxon>
    </lineage>
</organism>
<dbReference type="Gene3D" id="3.60.21.70">
    <property type="entry name" value="PhoD-like phosphatase"/>
    <property type="match status" value="1"/>
</dbReference>
<keyword evidence="1" id="KW-0732">Signal</keyword>
<evidence type="ECO:0000259" key="2">
    <source>
        <dbReference type="Pfam" id="PF09423"/>
    </source>
</evidence>
<accession>A0A3A3EN19</accession>
<dbReference type="RefSeq" id="WP_119851672.1">
    <property type="nucleotide sequence ID" value="NZ_QYSE01000001.1"/>
</dbReference>
<name>A0A3A3EN19_9GAMM</name>
<comment type="caution">
    <text evidence="3">The sequence shown here is derived from an EMBL/GenBank/DDBJ whole genome shotgun (WGS) entry which is preliminary data.</text>
</comment>
<dbReference type="EMBL" id="QYSE01000001">
    <property type="protein sequence ID" value="RJF36617.1"/>
    <property type="molecule type" value="Genomic_DNA"/>
</dbReference>
<dbReference type="PANTHER" id="PTHR33987">
    <property type="entry name" value="CALCINEURIN-LIKE METALLO-PHOSPHOESTERASE SUPERFAMILY PROTEIN"/>
    <property type="match status" value="1"/>
</dbReference>
<dbReference type="InterPro" id="IPR018946">
    <property type="entry name" value="PhoD-like_MPP"/>
</dbReference>
<evidence type="ECO:0000313" key="4">
    <source>
        <dbReference type="Proteomes" id="UP000265938"/>
    </source>
</evidence>
<evidence type="ECO:0000313" key="3">
    <source>
        <dbReference type="EMBL" id="RJF36617.1"/>
    </source>
</evidence>
<reference evidence="3 4" key="1">
    <citation type="submission" date="2018-09" db="EMBL/GenBank/DDBJ databases">
        <title>Identification of marine bacteria producing industrial enzymes.</title>
        <authorList>
            <person name="Cheng T.H."/>
            <person name="Saidin J."/>
            <person name="Muhd D.D."/>
            <person name="Isa M.N.M."/>
            <person name="Bakar M.F.A."/>
            <person name="Ismail N."/>
        </authorList>
    </citation>
    <scope>NUCLEOTIDE SEQUENCE [LARGE SCALE GENOMIC DNA]</scope>
    <source>
        <strain evidence="3 4">MNAD 1.6</strain>
    </source>
</reference>
<feature type="domain" description="PhoD-like phosphatase metallophosphatase" evidence="2">
    <location>
        <begin position="35"/>
        <end position="290"/>
    </location>
</feature>
<gene>
    <name evidence="3" type="ORF">D4741_00635</name>
</gene>
<protein>
    <submittedName>
        <fullName evidence="3">Alkaline phosphatase family protein</fullName>
    </submittedName>
</protein>
<sequence>MSLTFSLFKSALSGLMLVSSVSAIAAPSKILFGSCGHQDKAIPIFDAINKEQADLFMFLGDNIYGDTEDMSVLADKYQRLGQKPGFKTLRANTPIIAMWDDHDYGENDAGSEYPKKQQSRKIMLDFWQEPADSARRTREDGIYTSYTYGEGEQTVKVIMPDLRFNRTPLNHVSAMTYQLERKPAKQGPYSPTTDKNASMLGESQWQWLEQELKSDEKIKIIASSLQLLADFTGWESWANYPADRERLFTLIKKHKVNGVIIVSGDTHWGELSKYQQNLDYPLYEMTSSGLTEKWKDVSPNKHRVGDYTHEVNYGDLTIDWQKADPTIRIALKGIKGDEIMHTEFALSTISPYQ</sequence>
<dbReference type="Proteomes" id="UP000265938">
    <property type="component" value="Unassembled WGS sequence"/>
</dbReference>
<dbReference type="CDD" id="cd07389">
    <property type="entry name" value="MPP_PhoD"/>
    <property type="match status" value="1"/>
</dbReference>
<feature type="signal peptide" evidence="1">
    <location>
        <begin position="1"/>
        <end position="25"/>
    </location>
</feature>
<dbReference type="PANTHER" id="PTHR33987:SF1">
    <property type="entry name" value="CALCINEURIN-LIKE METALLO-PHOSPHOESTERASE SUPERFAMILY PROTEIN"/>
    <property type="match status" value="1"/>
</dbReference>